<gene>
    <name evidence="3" type="ORF">JOF29_007224</name>
</gene>
<protein>
    <submittedName>
        <fullName evidence="3">Uncharacterized protein</fullName>
    </submittedName>
</protein>
<dbReference type="EMBL" id="JAGINT010000002">
    <property type="protein sequence ID" value="MBP2356114.1"/>
    <property type="molecule type" value="Genomic_DNA"/>
</dbReference>
<reference evidence="3 4" key="1">
    <citation type="submission" date="2021-03" db="EMBL/GenBank/DDBJ databases">
        <title>Sequencing the genomes of 1000 actinobacteria strains.</title>
        <authorList>
            <person name="Klenk H.-P."/>
        </authorList>
    </citation>
    <scope>NUCLEOTIDE SEQUENCE [LARGE SCALE GENOMIC DNA]</scope>
    <source>
        <strain evidence="3 4">DSM 18824</strain>
    </source>
</reference>
<dbReference type="SUPFAM" id="SSF51445">
    <property type="entry name" value="(Trans)glycosidases"/>
    <property type="match status" value="1"/>
</dbReference>
<feature type="compositionally biased region" description="Low complexity" evidence="1">
    <location>
        <begin position="124"/>
        <end position="137"/>
    </location>
</feature>
<feature type="region of interest" description="Disordered" evidence="1">
    <location>
        <begin position="362"/>
        <end position="381"/>
    </location>
</feature>
<proteinExistence type="predicted"/>
<dbReference type="InterPro" id="IPR017853">
    <property type="entry name" value="GH"/>
</dbReference>
<evidence type="ECO:0000313" key="3">
    <source>
        <dbReference type="EMBL" id="MBP2356114.1"/>
    </source>
</evidence>
<comment type="caution">
    <text evidence="3">The sequence shown here is derived from an EMBL/GenBank/DDBJ whole genome shotgun (WGS) entry which is preliminary data.</text>
</comment>
<feature type="region of interest" description="Disordered" evidence="1">
    <location>
        <begin position="124"/>
        <end position="151"/>
    </location>
</feature>
<dbReference type="RefSeq" id="WP_209698681.1">
    <property type="nucleotide sequence ID" value="NZ_BAAAVU010000023.1"/>
</dbReference>
<feature type="chain" id="PRO_5045718655" evidence="2">
    <location>
        <begin position="36"/>
        <end position="523"/>
    </location>
</feature>
<feature type="signal peptide" evidence="2">
    <location>
        <begin position="1"/>
        <end position="35"/>
    </location>
</feature>
<keyword evidence="2" id="KW-0732">Signal</keyword>
<keyword evidence="4" id="KW-1185">Reference proteome</keyword>
<evidence type="ECO:0000256" key="1">
    <source>
        <dbReference type="SAM" id="MobiDB-lite"/>
    </source>
</evidence>
<evidence type="ECO:0000256" key="2">
    <source>
        <dbReference type="SAM" id="SignalP"/>
    </source>
</evidence>
<dbReference type="Gene3D" id="3.20.20.80">
    <property type="entry name" value="Glycosidases"/>
    <property type="match status" value="1"/>
</dbReference>
<dbReference type="InterPro" id="IPR006311">
    <property type="entry name" value="TAT_signal"/>
</dbReference>
<dbReference type="Proteomes" id="UP000755585">
    <property type="component" value="Unassembled WGS sequence"/>
</dbReference>
<organism evidence="3 4">
    <name type="scientific">Kribbella aluminosa</name>
    <dbReference type="NCBI Taxonomy" id="416017"/>
    <lineage>
        <taxon>Bacteria</taxon>
        <taxon>Bacillati</taxon>
        <taxon>Actinomycetota</taxon>
        <taxon>Actinomycetes</taxon>
        <taxon>Propionibacteriales</taxon>
        <taxon>Kribbellaceae</taxon>
        <taxon>Kribbella</taxon>
    </lineage>
</organism>
<sequence>MNVERPKGALGLSRRRLLQGSVAAATGLAFAGAMADPSAASPQPSGLSVGDRAFLERGLQHLAWIATPNATTATGAALPYPSAEQFNGSGFTGPCYYTAGPDDMYSTDYERRLDTRLWAAAQFPAGRQQQGQPPSSGGIVGPPQPGEQLLSPTMRADRDNFFSACFGDEERYSEDLVGWLKQYYDLLREQSPDTLVYNNQWTNEWTDDQLRHYIQTCHPDLLSWDRYYFSRINQFSNGSVTPLYDGTYRYRRLAREGLDGTGAYPINFGQYTQGYTGPAGPYILSESQLAVVPYVSWAMGAKLLNLFRWTWQTSPANVFLLNDSDGRLTPIYDVYAALNAEMQRFSPYLVRLQTNEVSIKRGSYDPAAPKPTPKSQVPDWTAGADPCSRICGLDVTNIGGSNGGLPGDVLIGSFQTLPGLRAAERNHWVDSDGSAFMLVNALTQPNIDSTSSTGTGGRSIDTRQRIRVTLDLGAEESRLAHGLYQIDGGHSHAELVRLQRAGESRFTFDVELGGGRGALFIWS</sequence>
<accession>A0ABS4UWU2</accession>
<name>A0ABS4UWU2_9ACTN</name>
<evidence type="ECO:0000313" key="4">
    <source>
        <dbReference type="Proteomes" id="UP000755585"/>
    </source>
</evidence>
<dbReference type="PROSITE" id="PS51318">
    <property type="entry name" value="TAT"/>
    <property type="match status" value="1"/>
</dbReference>